<evidence type="ECO:0000313" key="4">
    <source>
        <dbReference type="EMBL" id="GLH65780.1"/>
    </source>
</evidence>
<keyword evidence="5" id="KW-1185">Reference proteome</keyword>
<dbReference type="PANTHER" id="PTHR34847:SF1">
    <property type="entry name" value="NODULATION PROTEIN U"/>
    <property type="match status" value="1"/>
</dbReference>
<organism evidence="4 5">
    <name type="scientific">Geothrix edaphica</name>
    <dbReference type="NCBI Taxonomy" id="2927976"/>
    <lineage>
        <taxon>Bacteria</taxon>
        <taxon>Pseudomonadati</taxon>
        <taxon>Acidobacteriota</taxon>
        <taxon>Holophagae</taxon>
        <taxon>Holophagales</taxon>
        <taxon>Holophagaceae</taxon>
        <taxon>Geothrix</taxon>
    </lineage>
</organism>
<dbReference type="RefSeq" id="WP_285605871.1">
    <property type="nucleotide sequence ID" value="NZ_BSDC01000001.1"/>
</dbReference>
<evidence type="ECO:0000256" key="1">
    <source>
        <dbReference type="ARBA" id="ARBA00006129"/>
    </source>
</evidence>
<dbReference type="CDD" id="cd24100">
    <property type="entry name" value="ASKHA_NBD_MJ1051-like_N"/>
    <property type="match status" value="1"/>
</dbReference>
<feature type="domain" description="Carbamoyltransferase" evidence="2">
    <location>
        <begin position="3"/>
        <end position="341"/>
    </location>
</feature>
<evidence type="ECO:0000259" key="3">
    <source>
        <dbReference type="Pfam" id="PF16861"/>
    </source>
</evidence>
<dbReference type="PANTHER" id="PTHR34847">
    <property type="entry name" value="NODULATION PROTEIN U"/>
    <property type="match status" value="1"/>
</dbReference>
<dbReference type="Proteomes" id="UP001165044">
    <property type="component" value="Unassembled WGS sequence"/>
</dbReference>
<comment type="caution">
    <text evidence="4">The sequence shown here is derived from an EMBL/GenBank/DDBJ whole genome shotgun (WGS) entry which is preliminary data.</text>
</comment>
<sequence>MLICGINASHTASAALLQDGRLIGALQEERPTRVKNRRGFPEQAIGRLLESQGLRWQDVDAYVFGGYGSYADTAPGVNEAASRIRSYKAASRLDGRMKELLEKTPVRRLVHRWRRERQIERLMSHGVERRKVSTIEHHRCHAATAHLGCGIDEQALVITLDGAGDSLCATVSLPRPGGKLERIATVREEHSIGNLWEVITALMGMVPMEHEYKLMGMAPYASGDRVDQAKRLFRSSFEHADGTWRRAAGTPNPSFAYEFWRRRLEFTRFDHICAGLQAFTEEFITEWVRDWLRRTGQRKLRLSGGVFMNVKLNKAIGELPEVDDLRVFPSCGDETNALGAAWAFLADQGKADLIEPLESLYLGPEPAPGDYDRAAREAREAGWEVSTPPDLEAEIADLLSRGEIVARVHGREEFGARALGNRSILADPTRPDVVRTVNNAIKCRDFWMPFAPSVLAECADRYIHNPKGFAAPYMILAFDSRNTAEVKAACHPEDGTIRPQVVTREQNPGYHRILERFRERTGRGALLNTSFNIHGEPIVSSPADAMDVMRRSGLRHLALGPYLVTKPQA</sequence>
<dbReference type="InterPro" id="IPR038152">
    <property type="entry name" value="Carbam_trans_C_sf"/>
</dbReference>
<dbReference type="InterPro" id="IPR031730">
    <property type="entry name" value="Carbam_trans_C"/>
</dbReference>
<dbReference type="Gene3D" id="3.90.870.20">
    <property type="entry name" value="Carbamoyltransferase, C-terminal domain"/>
    <property type="match status" value="1"/>
</dbReference>
<comment type="similarity">
    <text evidence="1">Belongs to the NodU/CmcH family.</text>
</comment>
<dbReference type="SUPFAM" id="SSF53067">
    <property type="entry name" value="Actin-like ATPase domain"/>
    <property type="match status" value="1"/>
</dbReference>
<feature type="domain" description="Carbamoyltransferase C-terminal" evidence="3">
    <location>
        <begin position="396"/>
        <end position="566"/>
    </location>
</feature>
<dbReference type="InterPro" id="IPR051338">
    <property type="entry name" value="NodU/CmcH_Carbamoyltrnsfr"/>
</dbReference>
<proteinExistence type="inferred from homology"/>
<dbReference type="Pfam" id="PF02543">
    <property type="entry name" value="Carbam_trans_N"/>
    <property type="match status" value="1"/>
</dbReference>
<evidence type="ECO:0000259" key="2">
    <source>
        <dbReference type="Pfam" id="PF02543"/>
    </source>
</evidence>
<dbReference type="EMBL" id="BSDC01000001">
    <property type="protein sequence ID" value="GLH65780.1"/>
    <property type="molecule type" value="Genomic_DNA"/>
</dbReference>
<dbReference type="InterPro" id="IPR003696">
    <property type="entry name" value="Carbtransf_dom"/>
</dbReference>
<protein>
    <submittedName>
        <fullName evidence="4">Carbamoyltransferase</fullName>
    </submittedName>
</protein>
<evidence type="ECO:0000313" key="5">
    <source>
        <dbReference type="Proteomes" id="UP001165044"/>
    </source>
</evidence>
<dbReference type="InterPro" id="IPR043129">
    <property type="entry name" value="ATPase_NBD"/>
</dbReference>
<reference evidence="4" key="1">
    <citation type="journal article" date="2023" name="Antonie Van Leeuwenhoek">
        <title>Mesoterricola silvestris gen. nov., sp. nov., Mesoterricola sediminis sp. nov., Geothrix oryzae sp. nov., Geothrix edaphica sp. nov., Geothrix rubra sp. nov., and Geothrix limicola sp. nov., six novel members of Acidobacteriota isolated from soils.</title>
        <authorList>
            <person name="Itoh H."/>
            <person name="Sugisawa Y."/>
            <person name="Mise K."/>
            <person name="Xu Z."/>
            <person name="Kuniyasu M."/>
            <person name="Ushijima N."/>
            <person name="Kawano K."/>
            <person name="Kobayashi E."/>
            <person name="Shiratori Y."/>
            <person name="Masuda Y."/>
            <person name="Senoo K."/>
        </authorList>
    </citation>
    <scope>NUCLEOTIDE SEQUENCE</scope>
    <source>
        <strain evidence="4">Red802</strain>
    </source>
</reference>
<dbReference type="Gene3D" id="3.30.420.40">
    <property type="match status" value="2"/>
</dbReference>
<name>A0ABQ5PUL8_9BACT</name>
<accession>A0ABQ5PUL8</accession>
<dbReference type="Pfam" id="PF16861">
    <property type="entry name" value="Carbam_trans_C"/>
    <property type="match status" value="1"/>
</dbReference>
<gene>
    <name evidence="4" type="primary">nodU</name>
    <name evidence="4" type="ORF">GETHED_01440</name>
</gene>